<reference evidence="6" key="1">
    <citation type="submission" date="2016-10" db="EMBL/GenBank/DDBJ databases">
        <authorList>
            <person name="Varghese N."/>
            <person name="Submissions S."/>
        </authorList>
    </citation>
    <scope>NUCLEOTIDE SEQUENCE [LARGE SCALE GENOMIC DNA]</scope>
    <source>
        <strain evidence="6">DSM 27982</strain>
    </source>
</reference>
<dbReference type="InterPro" id="IPR027417">
    <property type="entry name" value="P-loop_NTPase"/>
</dbReference>
<evidence type="ECO:0000259" key="4">
    <source>
        <dbReference type="PROSITE" id="PS50893"/>
    </source>
</evidence>
<dbReference type="RefSeq" id="WP_092537802.1">
    <property type="nucleotide sequence ID" value="NZ_FNIM01000019.1"/>
</dbReference>
<evidence type="ECO:0000256" key="1">
    <source>
        <dbReference type="ARBA" id="ARBA00022448"/>
    </source>
</evidence>
<dbReference type="GO" id="GO:0022857">
    <property type="term" value="F:transmembrane transporter activity"/>
    <property type="evidence" value="ECO:0007669"/>
    <property type="project" value="TreeGrafter"/>
</dbReference>
<organism evidence="5 6">
    <name type="scientific">Actinomyces ruminicola</name>
    <dbReference type="NCBI Taxonomy" id="332524"/>
    <lineage>
        <taxon>Bacteria</taxon>
        <taxon>Bacillati</taxon>
        <taxon>Actinomycetota</taxon>
        <taxon>Actinomycetes</taxon>
        <taxon>Actinomycetales</taxon>
        <taxon>Actinomycetaceae</taxon>
        <taxon>Actinomyces</taxon>
    </lineage>
</organism>
<dbReference type="AlphaFoldDB" id="A0A1H0EVJ9"/>
<dbReference type="InterPro" id="IPR017871">
    <property type="entry name" value="ABC_transporter-like_CS"/>
</dbReference>
<dbReference type="PANTHER" id="PTHR24220">
    <property type="entry name" value="IMPORT ATP-BINDING PROTEIN"/>
    <property type="match status" value="1"/>
</dbReference>
<protein>
    <submittedName>
        <fullName evidence="5">Putative ABC transport system ATP-binding protein</fullName>
    </submittedName>
</protein>
<dbReference type="GO" id="GO:0005524">
    <property type="term" value="F:ATP binding"/>
    <property type="evidence" value="ECO:0007669"/>
    <property type="project" value="UniProtKB-KW"/>
</dbReference>
<gene>
    <name evidence="5" type="ORF">SAMN05216355_11933</name>
</gene>
<proteinExistence type="predicted"/>
<keyword evidence="6" id="KW-1185">Reference proteome</keyword>
<evidence type="ECO:0000313" key="6">
    <source>
        <dbReference type="Proteomes" id="UP000198541"/>
    </source>
</evidence>
<dbReference type="GO" id="GO:0005886">
    <property type="term" value="C:plasma membrane"/>
    <property type="evidence" value="ECO:0007669"/>
    <property type="project" value="TreeGrafter"/>
</dbReference>
<dbReference type="Pfam" id="PF00005">
    <property type="entry name" value="ABC_tran"/>
    <property type="match status" value="1"/>
</dbReference>
<accession>A0A1H0EVJ9</accession>
<dbReference type="CDD" id="cd03255">
    <property type="entry name" value="ABC_MJ0796_LolCDE_FtsE"/>
    <property type="match status" value="1"/>
</dbReference>
<sequence length="252" mass="26286">MSTASATASPASASTAQVLMHARGLELAFGTTRALRGIDLDIAAGEVLAVTGPSGSGKSTLLHVLAGVLTPDAGTVQYGGRNVASLGEADRARLRLAEFGFIFQFGQLLPDLSALDNVTLPLLLAGVSRRRALERAHAQLDALGLGEHERKLPTQLSGGQAQRVAVARALVTSPRILFADEPTGSLDSLAAEQTMGALLEAARAAHSTLVVVTHDARIAAYADREVIIRDGRVSLDNGLLQGTRPDGEEQTR</sequence>
<dbReference type="InterPro" id="IPR003439">
    <property type="entry name" value="ABC_transporter-like_ATP-bd"/>
</dbReference>
<dbReference type="PROSITE" id="PS50893">
    <property type="entry name" value="ABC_TRANSPORTER_2"/>
    <property type="match status" value="1"/>
</dbReference>
<dbReference type="PANTHER" id="PTHR24220:SF685">
    <property type="entry name" value="ABC TRANSPORTER RELATED"/>
    <property type="match status" value="1"/>
</dbReference>
<dbReference type="EMBL" id="FNIM01000019">
    <property type="protein sequence ID" value="SDN86375.1"/>
    <property type="molecule type" value="Genomic_DNA"/>
</dbReference>
<dbReference type="PROSITE" id="PS00211">
    <property type="entry name" value="ABC_TRANSPORTER_1"/>
    <property type="match status" value="1"/>
</dbReference>
<dbReference type="Proteomes" id="UP000198541">
    <property type="component" value="Unassembled WGS sequence"/>
</dbReference>
<evidence type="ECO:0000256" key="3">
    <source>
        <dbReference type="ARBA" id="ARBA00022840"/>
    </source>
</evidence>
<keyword evidence="2" id="KW-0547">Nucleotide-binding</keyword>
<keyword evidence="3 5" id="KW-0067">ATP-binding</keyword>
<name>A0A1H0EVJ9_9ACTO</name>
<dbReference type="SMART" id="SM00382">
    <property type="entry name" value="AAA"/>
    <property type="match status" value="1"/>
</dbReference>
<dbReference type="SUPFAM" id="SSF52540">
    <property type="entry name" value="P-loop containing nucleoside triphosphate hydrolases"/>
    <property type="match status" value="1"/>
</dbReference>
<evidence type="ECO:0000256" key="2">
    <source>
        <dbReference type="ARBA" id="ARBA00022741"/>
    </source>
</evidence>
<evidence type="ECO:0000313" key="5">
    <source>
        <dbReference type="EMBL" id="SDN86375.1"/>
    </source>
</evidence>
<dbReference type="Gene3D" id="3.40.50.300">
    <property type="entry name" value="P-loop containing nucleotide triphosphate hydrolases"/>
    <property type="match status" value="1"/>
</dbReference>
<dbReference type="InterPro" id="IPR017911">
    <property type="entry name" value="MacB-like_ATP-bd"/>
</dbReference>
<dbReference type="GO" id="GO:0016887">
    <property type="term" value="F:ATP hydrolysis activity"/>
    <property type="evidence" value="ECO:0007669"/>
    <property type="project" value="InterPro"/>
</dbReference>
<feature type="domain" description="ABC transporter" evidence="4">
    <location>
        <begin position="20"/>
        <end position="252"/>
    </location>
</feature>
<dbReference type="InterPro" id="IPR003593">
    <property type="entry name" value="AAA+_ATPase"/>
</dbReference>
<dbReference type="InterPro" id="IPR015854">
    <property type="entry name" value="ABC_transpr_LolD-like"/>
</dbReference>
<keyword evidence="1" id="KW-0813">Transport</keyword>